<accession>A0A6M5YZ34</accession>
<gene>
    <name evidence="1" type="ORF">FTUN_6091</name>
</gene>
<sequence length="1482" mass="165632">MAMPRRAETDRVLRVLVAARNDGRPIIPLVGGGVSAESGLPTSPGLTQYLGAFHLYVRRKVFLPPALRPDGSRPGWVPKPLADALKQYADNRLSAFVHDHNWIDPHQLTDELWAWLRHSEPQRSAPLQPGLLDRRINEELDLLARDHYPHRVDALAAGQGDDWNPAPGTLWRATGDWKDLLRRLTGFERDHAEQLFTRLHRFARPALGHRVLGFLIRVLGAGQVLTVNIDSLLEQALAAEGIGYRPFTLEEGRLYPSPRQLTDAIGVIKLHGGTDRLLLDERLDQPVEDETLRRFHNAFPSDGLLMVVGCGGRDRRVLDLIERGVLAREGNHDTADRVVWLHHEDPAPRPVDEFSRRHPGRVLTAGITSAGLFLRHLYGALTGRHAASPSAYSVQSEGPALFDVDTQLPLVFRDDETEHADDVLLYNNEVETFFLFDNRDRQRTVAAPTASERLAQWMNRLCARDGLTPIWIDLEGQYTLPGVVGAVIDQCRRYDPELTPAVLPLDSHVWTNASPDLEKAVNRVAEALRRGRYFVALDGFELFPWPQTYHHGAPQDARGDEVAAANTSALALFVQQLVRCVGGLGSSRIGLAVNAGRTRVRGGKTQNSGGRTAEVLARTVTEIRNQLCGPVTGLRIPPLGLPDFSTAVRSDERLAGILQPVPEGAARALSGPDADLKAQLALFAICCFRRTRSLVGLHAILGPLLRGRVCRDDRPGNGPAAEVDAFLDRLTEPECRYLMAVEGGLYWMNRELRNEVYDTHSRLAYTTEIHKAIRDKRVETGTLAQLLLLCLHQNAIARNYYFDTFIPSRDPHAFFEYVYHRVSSIRYLTKAVLVFGRLATTPTELAAPDQWKEVYTALSDALRLGAKGGLDEYHLEAGDVFPGSKAPPAFAVTDSPPFFEAIKESLQQRRVQEIRSFRLAWSLADRELLGQVPAEQLISWCDWLIRDDLRRFTTAFWARPDRDSVKPQSDDLKILCTELDQDISPLLADLRRDLYFLWAQCLRERTDLAGCIEVSLRHLHDEVNPEPHYPPGDLLRKVAALRLGQRDAGGNVSTHRLSIDELRQAKGVVESLSAGRGSGVEPSPPPRQIEADAFPKVPRTNIRSDEPNTKRFEDTKRYEAILRCLSDIAACQSIDPPRGAQQETTAQRDAAENILRALSAMADKALRLNATVALADSLLNRPTDPTGERYREVCGLARLGLWAARGENRRDRSSGPHTPYFHFRSLLMSVTGNAQWLADRSDDGFRNAYNSFELARGSLDAAPDRIVLAGIEMRAVRCALAHADKYIRGSSWADGTGVEAALRQAEAKHVVASGYLRRAFDHLLRARRNVVWWKQYFRLFAEYKAAKNAWRVVHLATGPKVLPARSVAPAFLRTTRHALVAVGHVRDLDLSSDRAPRSWQVDILGRLYDTSRRFLRVMAVDAPASEQPRSGVFEECWDWLMESAGIAHEDREEFLNRVREGCGTDAPEDDPVRIWGALIPPS</sequence>
<proteinExistence type="predicted"/>
<dbReference type="Proteomes" id="UP000503447">
    <property type="component" value="Chromosome"/>
</dbReference>
<evidence type="ECO:0000313" key="1">
    <source>
        <dbReference type="EMBL" id="QJW98501.1"/>
    </source>
</evidence>
<protein>
    <submittedName>
        <fullName evidence="1">Uncharacterized protein</fullName>
    </submittedName>
</protein>
<evidence type="ECO:0000313" key="2">
    <source>
        <dbReference type="Proteomes" id="UP000503447"/>
    </source>
</evidence>
<organism evidence="1 2">
    <name type="scientific">Frigoriglobus tundricola</name>
    <dbReference type="NCBI Taxonomy" id="2774151"/>
    <lineage>
        <taxon>Bacteria</taxon>
        <taxon>Pseudomonadati</taxon>
        <taxon>Planctomycetota</taxon>
        <taxon>Planctomycetia</taxon>
        <taxon>Gemmatales</taxon>
        <taxon>Gemmataceae</taxon>
        <taxon>Frigoriglobus</taxon>
    </lineage>
</organism>
<dbReference type="Pfam" id="PF13289">
    <property type="entry name" value="SIR2_2"/>
    <property type="match status" value="1"/>
</dbReference>
<name>A0A6M5YZ34_9BACT</name>
<dbReference type="EMBL" id="CP053452">
    <property type="protein sequence ID" value="QJW98501.1"/>
    <property type="molecule type" value="Genomic_DNA"/>
</dbReference>
<reference evidence="2" key="1">
    <citation type="submission" date="2020-05" db="EMBL/GenBank/DDBJ databases">
        <title>Frigoriglobus tundricola gen. nov., sp. nov., a psychrotolerant cellulolytic planctomycete of the family Gemmataceae with two divergent copies of 16S rRNA gene.</title>
        <authorList>
            <person name="Kulichevskaya I.S."/>
            <person name="Ivanova A.A."/>
            <person name="Naumoff D.G."/>
            <person name="Beletsky A.V."/>
            <person name="Rijpstra W.I.C."/>
            <person name="Sinninghe Damste J.S."/>
            <person name="Mardanov A.V."/>
            <person name="Ravin N.V."/>
            <person name="Dedysh S.N."/>
        </authorList>
    </citation>
    <scope>NUCLEOTIDE SEQUENCE [LARGE SCALE GENOMIC DNA]</scope>
    <source>
        <strain evidence="2">PL17</strain>
    </source>
</reference>
<keyword evidence="2" id="KW-1185">Reference proteome</keyword>
<dbReference type="KEGG" id="ftj:FTUN_6091"/>